<evidence type="ECO:0000256" key="5">
    <source>
        <dbReference type="ARBA" id="ARBA00022741"/>
    </source>
</evidence>
<dbReference type="GO" id="GO:0046872">
    <property type="term" value="F:metal ion binding"/>
    <property type="evidence" value="ECO:0007669"/>
    <property type="project" value="UniProtKB-UniRule"/>
</dbReference>
<dbReference type="PANTHER" id="PTHR30457">
    <property type="entry name" value="5'-NUCLEOTIDASE SURE"/>
    <property type="match status" value="1"/>
</dbReference>
<protein>
    <recommendedName>
        <fullName evidence="7">5'-nucleotidase SurE</fullName>
        <ecNumber evidence="7">3.1.3.5</ecNumber>
    </recommendedName>
    <alternativeName>
        <fullName evidence="7">Nucleoside 5'-monophosphate phosphohydrolase</fullName>
    </alternativeName>
</protein>
<evidence type="ECO:0000256" key="1">
    <source>
        <dbReference type="ARBA" id="ARBA00000815"/>
    </source>
</evidence>
<keyword evidence="4 7" id="KW-0479">Metal-binding</keyword>
<dbReference type="HAMAP" id="MF_00060">
    <property type="entry name" value="SurE"/>
    <property type="match status" value="1"/>
</dbReference>
<feature type="binding site" evidence="7">
    <location>
        <position position="8"/>
    </location>
    <ligand>
        <name>a divalent metal cation</name>
        <dbReference type="ChEBI" id="CHEBI:60240"/>
    </ligand>
</feature>
<keyword evidence="10" id="KW-1185">Reference proteome</keyword>
<dbReference type="GO" id="GO:0005737">
    <property type="term" value="C:cytoplasm"/>
    <property type="evidence" value="ECO:0007669"/>
    <property type="project" value="UniProtKB-SubCell"/>
</dbReference>
<keyword evidence="6 7" id="KW-0378">Hydrolase</keyword>
<dbReference type="AlphaFoldDB" id="A0A926DHH6"/>
<dbReference type="NCBIfam" id="TIGR00087">
    <property type="entry name" value="surE"/>
    <property type="match status" value="1"/>
</dbReference>
<dbReference type="Proteomes" id="UP000617951">
    <property type="component" value="Unassembled WGS sequence"/>
</dbReference>
<dbReference type="GO" id="GO:0008254">
    <property type="term" value="F:3'-nucleotidase activity"/>
    <property type="evidence" value="ECO:0007669"/>
    <property type="project" value="TreeGrafter"/>
</dbReference>
<organism evidence="9 10">
    <name type="scientific">Guopingia tenuis</name>
    <dbReference type="NCBI Taxonomy" id="2763656"/>
    <lineage>
        <taxon>Bacteria</taxon>
        <taxon>Bacillati</taxon>
        <taxon>Bacillota</taxon>
        <taxon>Clostridia</taxon>
        <taxon>Christensenellales</taxon>
        <taxon>Christensenellaceae</taxon>
        <taxon>Guopingia</taxon>
    </lineage>
</organism>
<comment type="cofactor">
    <cofactor evidence="7">
        <name>a divalent metal cation</name>
        <dbReference type="ChEBI" id="CHEBI:60240"/>
    </cofactor>
    <text evidence="7">Binds 1 divalent metal cation per subunit.</text>
</comment>
<comment type="subcellular location">
    <subcellularLocation>
        <location evidence="7">Cytoplasm</location>
    </subcellularLocation>
</comment>
<reference evidence="9" key="1">
    <citation type="submission" date="2020-08" db="EMBL/GenBank/DDBJ databases">
        <title>Genome public.</title>
        <authorList>
            <person name="Liu C."/>
            <person name="Sun Q."/>
        </authorList>
    </citation>
    <scope>NUCLEOTIDE SEQUENCE</scope>
    <source>
        <strain evidence="9">NSJ-63</strain>
    </source>
</reference>
<evidence type="ECO:0000256" key="7">
    <source>
        <dbReference type="HAMAP-Rule" id="MF_00060"/>
    </source>
</evidence>
<gene>
    <name evidence="7 9" type="primary">surE</name>
    <name evidence="9" type="ORF">H8693_02975</name>
</gene>
<dbReference type="Pfam" id="PF01975">
    <property type="entry name" value="SurE"/>
    <property type="match status" value="1"/>
</dbReference>
<evidence type="ECO:0000256" key="4">
    <source>
        <dbReference type="ARBA" id="ARBA00022723"/>
    </source>
</evidence>
<dbReference type="EC" id="3.1.3.5" evidence="7"/>
<comment type="similarity">
    <text evidence="2 7">Belongs to the SurE nucleotidase family.</text>
</comment>
<dbReference type="InterPro" id="IPR030048">
    <property type="entry name" value="SurE"/>
</dbReference>
<comment type="function">
    <text evidence="7">Nucleotidase that shows phosphatase activity on nucleoside 5'-monophosphates.</text>
</comment>
<dbReference type="EMBL" id="JACRSS010000001">
    <property type="protein sequence ID" value="MBC8537897.1"/>
    <property type="molecule type" value="Genomic_DNA"/>
</dbReference>
<comment type="caution">
    <text evidence="9">The sequence shown here is derived from an EMBL/GenBank/DDBJ whole genome shotgun (WGS) entry which is preliminary data.</text>
</comment>
<feature type="binding site" evidence="7">
    <location>
        <position position="39"/>
    </location>
    <ligand>
        <name>a divalent metal cation</name>
        <dbReference type="ChEBI" id="CHEBI:60240"/>
    </ligand>
</feature>
<feature type="binding site" evidence="7">
    <location>
        <position position="9"/>
    </location>
    <ligand>
        <name>a divalent metal cation</name>
        <dbReference type="ChEBI" id="CHEBI:60240"/>
    </ligand>
</feature>
<dbReference type="GO" id="GO:0004309">
    <property type="term" value="F:exopolyphosphatase activity"/>
    <property type="evidence" value="ECO:0007669"/>
    <property type="project" value="TreeGrafter"/>
</dbReference>
<keyword evidence="3 7" id="KW-0963">Cytoplasm</keyword>
<evidence type="ECO:0000259" key="8">
    <source>
        <dbReference type="Pfam" id="PF01975"/>
    </source>
</evidence>
<proteinExistence type="inferred from homology"/>
<dbReference type="RefSeq" id="WP_249279724.1">
    <property type="nucleotide sequence ID" value="NZ_JACRSS010000001.1"/>
</dbReference>
<dbReference type="SUPFAM" id="SSF64167">
    <property type="entry name" value="SurE-like"/>
    <property type="match status" value="1"/>
</dbReference>
<sequence>MNILLVNDDGIACEGILSLVRALSPQHNLTVVSPESERSGFSHSLTIHTPVTVEKRRLAEFPQVAAYAVSGTPADCVKLGVRVLCGQKPDLLISGINNGENIGTDIAYSGTCNAALEGAMLGVRSIAISLEYAGHAMHYGPCAEFMAGFLEGIGDAAWPVRGILNINYPDADTKKVRGVRLATISDLDYDEGYTLQSEADGKAVYQLYGRLRATQDAGSDEYLLREGYITITPIGYDCLLARHMDRLREMFQADFA</sequence>
<evidence type="ECO:0000256" key="3">
    <source>
        <dbReference type="ARBA" id="ARBA00022490"/>
    </source>
</evidence>
<dbReference type="InterPro" id="IPR002828">
    <property type="entry name" value="SurE-like_Pase/nucleotidase"/>
</dbReference>
<accession>A0A926DHH6</accession>
<dbReference type="GO" id="GO:0000166">
    <property type="term" value="F:nucleotide binding"/>
    <property type="evidence" value="ECO:0007669"/>
    <property type="project" value="UniProtKB-KW"/>
</dbReference>
<name>A0A926DHH6_9FIRM</name>
<dbReference type="InterPro" id="IPR036523">
    <property type="entry name" value="SurE-like_sf"/>
</dbReference>
<evidence type="ECO:0000256" key="6">
    <source>
        <dbReference type="ARBA" id="ARBA00022801"/>
    </source>
</evidence>
<dbReference type="Gene3D" id="3.40.1210.10">
    <property type="entry name" value="Survival protein SurE-like phosphatase/nucleotidase"/>
    <property type="match status" value="1"/>
</dbReference>
<dbReference type="GO" id="GO:0008253">
    <property type="term" value="F:5'-nucleotidase activity"/>
    <property type="evidence" value="ECO:0007669"/>
    <property type="project" value="UniProtKB-UniRule"/>
</dbReference>
<evidence type="ECO:0000313" key="9">
    <source>
        <dbReference type="EMBL" id="MBC8537897.1"/>
    </source>
</evidence>
<feature type="domain" description="Survival protein SurE-like phosphatase/nucleotidase" evidence="8">
    <location>
        <begin position="3"/>
        <end position="189"/>
    </location>
</feature>
<keyword evidence="5 7" id="KW-0547">Nucleotide-binding</keyword>
<comment type="catalytic activity">
    <reaction evidence="1 7">
        <text>a ribonucleoside 5'-phosphate + H2O = a ribonucleoside + phosphate</text>
        <dbReference type="Rhea" id="RHEA:12484"/>
        <dbReference type="ChEBI" id="CHEBI:15377"/>
        <dbReference type="ChEBI" id="CHEBI:18254"/>
        <dbReference type="ChEBI" id="CHEBI:43474"/>
        <dbReference type="ChEBI" id="CHEBI:58043"/>
        <dbReference type="EC" id="3.1.3.5"/>
    </reaction>
</comment>
<feature type="binding site" evidence="7">
    <location>
        <position position="97"/>
    </location>
    <ligand>
        <name>a divalent metal cation</name>
        <dbReference type="ChEBI" id="CHEBI:60240"/>
    </ligand>
</feature>
<dbReference type="PANTHER" id="PTHR30457:SF12">
    <property type="entry name" value="5'_3'-NUCLEOTIDASE SURE"/>
    <property type="match status" value="1"/>
</dbReference>
<evidence type="ECO:0000313" key="10">
    <source>
        <dbReference type="Proteomes" id="UP000617951"/>
    </source>
</evidence>
<evidence type="ECO:0000256" key="2">
    <source>
        <dbReference type="ARBA" id="ARBA00011062"/>
    </source>
</evidence>